<feature type="region of interest" description="Disordered" evidence="3">
    <location>
        <begin position="202"/>
        <end position="312"/>
    </location>
</feature>
<dbReference type="OMA" id="QVCIEIG"/>
<dbReference type="GO" id="GO:0045010">
    <property type="term" value="P:actin nucleation"/>
    <property type="evidence" value="ECO:0007669"/>
    <property type="project" value="InterPro"/>
</dbReference>
<name>A0AA38CBV7_TAXCH</name>
<dbReference type="Proteomes" id="UP000824469">
    <property type="component" value="Unassembled WGS sequence"/>
</dbReference>
<dbReference type="SUPFAM" id="SSF101447">
    <property type="entry name" value="Formin homology 2 domain (FH2 domain)"/>
    <property type="match status" value="1"/>
</dbReference>
<dbReference type="InterPro" id="IPR042201">
    <property type="entry name" value="FH2_Formin_sf"/>
</dbReference>
<evidence type="ECO:0000259" key="5">
    <source>
        <dbReference type="PROSITE" id="PS51444"/>
    </source>
</evidence>
<evidence type="ECO:0000256" key="2">
    <source>
        <dbReference type="RuleBase" id="RU361260"/>
    </source>
</evidence>
<comment type="similarity">
    <text evidence="1">Belongs to the formin-like family. Class-I subfamily.</text>
</comment>
<dbReference type="GO" id="GO:0051015">
    <property type="term" value="F:actin filament binding"/>
    <property type="evidence" value="ECO:0007669"/>
    <property type="project" value="InterPro"/>
</dbReference>
<evidence type="ECO:0000313" key="7">
    <source>
        <dbReference type="Proteomes" id="UP000824469"/>
    </source>
</evidence>
<keyword evidence="4" id="KW-0472">Membrane</keyword>
<feature type="compositionally biased region" description="Pro residues" evidence="3">
    <location>
        <begin position="245"/>
        <end position="277"/>
    </location>
</feature>
<feature type="domain" description="FH2" evidence="5">
    <location>
        <begin position="313"/>
        <end position="705"/>
    </location>
</feature>
<evidence type="ECO:0000256" key="3">
    <source>
        <dbReference type="SAM" id="MobiDB-lite"/>
    </source>
</evidence>
<sequence length="705" mass="77380">MGSELWYRPEKQMIAMILSIIFFCLLIKVGYSQENIIVVQKVVTVYPAREIISDPPSPPVHISYNETSPTGNTTRTNSTPTKAIVIAVGITAAATLVLSGLLFCCYQMLCGKSNEKKDEKPLMGINIRIDPLQKSDEPLHGFNNLGFINGDGSLVLKSLDGFRINDKPSLSETKMIRRSHSFTIVPYGGDNRESAEVHLFPLPARSDQSPSPELARSPPELGPSMASPNSQPPPHPPTTQFAGSSPPPPPPPPPQLKKSPPAVPPNANPNAPPPPPRGSRSALPPLAPKSLGTSSRAGNLGPGKSAGKSNVIGKDDGYLQAKLKPLHWDKVSANPNHSMVWDKINGGSFRVDEEMIESLFGFTPDKEVKGVANSSVDVPQSRQITQILDPRKSQNIAILLRALNVTKEEICDALHEGDGLSTELLEKLVKIKLNQVEERKLKDYRGDVSKLGAAERFLKALLDIPFAFQRFDAMLFRATFDEEISFVKTSFKRMEAACTELRGTRLVLEIARSCPENRLGFAGRVEGLSNQLHNVKEAAGIDSDVLANSMSKLTSGVAKLRGFLQKDTGSDRSSYTNGMEITGGISFQKSMESFLLQAEESISEIQSEEIRVFSLVEKITLYFHAEAARENSQLLRIFSIVKGFLGMLDHVCTEIGKTHKKNTPKLVEKETLPPISIHNHKIWQSPFLNSFVIKYDSSDDESMSP</sequence>
<dbReference type="Gene3D" id="1.20.58.2220">
    <property type="entry name" value="Formin, FH2 domain"/>
    <property type="match status" value="2"/>
</dbReference>
<evidence type="ECO:0000256" key="1">
    <source>
        <dbReference type="ARBA" id="ARBA00025793"/>
    </source>
</evidence>
<feature type="transmembrane region" description="Helical" evidence="4">
    <location>
        <begin position="12"/>
        <end position="31"/>
    </location>
</feature>
<dbReference type="PANTHER" id="PTHR23213">
    <property type="entry name" value="FORMIN-RELATED"/>
    <property type="match status" value="1"/>
</dbReference>
<keyword evidence="4" id="KW-1133">Transmembrane helix</keyword>
<dbReference type="PANTHER" id="PTHR23213:SF269">
    <property type="entry name" value="FORMIN-LIKE PROTEIN 5"/>
    <property type="match status" value="1"/>
</dbReference>
<dbReference type="SMART" id="SM00498">
    <property type="entry name" value="FH2"/>
    <property type="match status" value="1"/>
</dbReference>
<dbReference type="InterPro" id="IPR027643">
    <property type="entry name" value="Formin-like_plant"/>
</dbReference>
<evidence type="ECO:0000313" key="6">
    <source>
        <dbReference type="EMBL" id="KAH9294299.1"/>
    </source>
</evidence>
<accession>A0AA38CBV7</accession>
<organism evidence="6 7">
    <name type="scientific">Taxus chinensis</name>
    <name type="common">Chinese yew</name>
    <name type="synonym">Taxus wallichiana var. chinensis</name>
    <dbReference type="NCBI Taxonomy" id="29808"/>
    <lineage>
        <taxon>Eukaryota</taxon>
        <taxon>Viridiplantae</taxon>
        <taxon>Streptophyta</taxon>
        <taxon>Embryophyta</taxon>
        <taxon>Tracheophyta</taxon>
        <taxon>Spermatophyta</taxon>
        <taxon>Pinopsida</taxon>
        <taxon>Pinidae</taxon>
        <taxon>Conifers II</taxon>
        <taxon>Cupressales</taxon>
        <taxon>Taxaceae</taxon>
        <taxon>Taxus</taxon>
    </lineage>
</organism>
<reference evidence="6 7" key="1">
    <citation type="journal article" date="2021" name="Nat. Plants">
        <title>The Taxus genome provides insights into paclitaxel biosynthesis.</title>
        <authorList>
            <person name="Xiong X."/>
            <person name="Gou J."/>
            <person name="Liao Q."/>
            <person name="Li Y."/>
            <person name="Zhou Q."/>
            <person name="Bi G."/>
            <person name="Li C."/>
            <person name="Du R."/>
            <person name="Wang X."/>
            <person name="Sun T."/>
            <person name="Guo L."/>
            <person name="Liang H."/>
            <person name="Lu P."/>
            <person name="Wu Y."/>
            <person name="Zhang Z."/>
            <person name="Ro D.K."/>
            <person name="Shang Y."/>
            <person name="Huang S."/>
            <person name="Yan J."/>
        </authorList>
    </citation>
    <scope>NUCLEOTIDE SEQUENCE [LARGE SCALE GENOMIC DNA]</scope>
    <source>
        <strain evidence="6">Ta-2019</strain>
    </source>
</reference>
<keyword evidence="4" id="KW-0812">Transmembrane</keyword>
<dbReference type="Pfam" id="PF02181">
    <property type="entry name" value="FH2"/>
    <property type="match status" value="2"/>
</dbReference>
<dbReference type="InterPro" id="IPR015425">
    <property type="entry name" value="FH2_Formin"/>
</dbReference>
<feature type="transmembrane region" description="Helical" evidence="4">
    <location>
        <begin position="83"/>
        <end position="109"/>
    </location>
</feature>
<proteinExistence type="inferred from homology"/>
<protein>
    <recommendedName>
        <fullName evidence="2">Formin-like protein</fullName>
    </recommendedName>
</protein>
<evidence type="ECO:0000256" key="4">
    <source>
        <dbReference type="SAM" id="Phobius"/>
    </source>
</evidence>
<dbReference type="EMBL" id="JAHRHJ020000233">
    <property type="protein sequence ID" value="KAH9294299.1"/>
    <property type="molecule type" value="Genomic_DNA"/>
</dbReference>
<comment type="caution">
    <text evidence="6">The sequence shown here is derived from an EMBL/GenBank/DDBJ whole genome shotgun (WGS) entry which is preliminary data.</text>
</comment>
<keyword evidence="7" id="KW-1185">Reference proteome</keyword>
<dbReference type="AlphaFoldDB" id="A0AA38CBV7"/>
<gene>
    <name evidence="6" type="ORF">KI387_040492</name>
</gene>
<dbReference type="PROSITE" id="PS51444">
    <property type="entry name" value="FH2"/>
    <property type="match status" value="1"/>
</dbReference>